<evidence type="ECO:0000313" key="6">
    <source>
        <dbReference type="Proteomes" id="UP000729357"/>
    </source>
</evidence>
<dbReference type="Proteomes" id="UP000729357">
    <property type="component" value="Unassembled WGS sequence"/>
</dbReference>
<dbReference type="GO" id="GO:0008270">
    <property type="term" value="F:zinc ion binding"/>
    <property type="evidence" value="ECO:0007669"/>
    <property type="project" value="InterPro"/>
</dbReference>
<dbReference type="GO" id="GO:0000981">
    <property type="term" value="F:DNA-binding transcription factor activity, RNA polymerase II-specific"/>
    <property type="evidence" value="ECO:0007669"/>
    <property type="project" value="InterPro"/>
</dbReference>
<evidence type="ECO:0000313" key="5">
    <source>
        <dbReference type="EMBL" id="KAG9990191.1"/>
    </source>
</evidence>
<dbReference type="AlphaFoldDB" id="A0A9P8G637"/>
<evidence type="ECO:0000259" key="4">
    <source>
        <dbReference type="PROSITE" id="PS50048"/>
    </source>
</evidence>
<dbReference type="GO" id="GO:0003677">
    <property type="term" value="F:DNA binding"/>
    <property type="evidence" value="ECO:0007669"/>
    <property type="project" value="InterPro"/>
</dbReference>
<accession>A0A9P8G637</accession>
<feature type="compositionally biased region" description="Basic and acidic residues" evidence="3">
    <location>
        <begin position="138"/>
        <end position="163"/>
    </location>
</feature>
<reference evidence="5" key="1">
    <citation type="journal article" date="2021" name="J Fungi (Basel)">
        <title>Virulence traits and population genomics of the black yeast Aureobasidium melanogenum.</title>
        <authorList>
            <person name="Cernosa A."/>
            <person name="Sun X."/>
            <person name="Gostincar C."/>
            <person name="Fang C."/>
            <person name="Gunde-Cimerman N."/>
            <person name="Song Z."/>
        </authorList>
    </citation>
    <scope>NUCLEOTIDE SEQUENCE</scope>
    <source>
        <strain evidence="5">EXF-9298</strain>
    </source>
</reference>
<reference evidence="5" key="2">
    <citation type="submission" date="2021-08" db="EMBL/GenBank/DDBJ databases">
        <authorList>
            <person name="Gostincar C."/>
            <person name="Sun X."/>
            <person name="Song Z."/>
            <person name="Gunde-Cimerman N."/>
        </authorList>
    </citation>
    <scope>NUCLEOTIDE SEQUENCE</scope>
    <source>
        <strain evidence="5">EXF-9298</strain>
    </source>
</reference>
<dbReference type="Gene3D" id="4.10.240.10">
    <property type="entry name" value="Zn(2)-C6 fungal-type DNA-binding domain"/>
    <property type="match status" value="1"/>
</dbReference>
<keyword evidence="2" id="KW-0539">Nucleus</keyword>
<dbReference type="SUPFAM" id="SSF57701">
    <property type="entry name" value="Zn2/Cys6 DNA-binding domain"/>
    <property type="match status" value="1"/>
</dbReference>
<sequence>MYETLSRHELSCSAKKDVDHSDNEPQAKRQKRNNDLTYDNITLMTSASAHDVPEVTVTGIHTPANSQDAHAVDGMSSITVMTDAGGGSSSRSDPKSAPSRRGRYVSQACLSCQKRKIKCSGEDCCTQCQATETECVYTEDRRRKTSSDRPHSPQARRTADKNSKTSVDGSKKQKVLLEALAKLTDRIAALERERESGYGNLKRRFGQTGLGDLEDNTVTPDGLMTPMVFDEETGVRGQTSILDGVFTIEQHCTARSPELDQVSPTNDESAYQPLTRDDLPQLGWKRLQDSVGATRSMDAAQMNIMMDDFFAHCNPLYPVLHENTLRDQYNSFMGMSSVQISSLTKYHLAAQLNLVCAIVKILKEDCPNSRQTPGWQEYCRAEDIMYRLSWIGNRNLMTVQCLILRTLYLLYLEKLQSTYDAIGRAVRLCFRLGYHVQKTWQGCSPLEVVMRQRVFWTVMYLERRIAFNCGCPYLIRDSDYNVDYPKSFEDKHMFADKPLPEEDTASPVGPYLVAAAKWSKLCSEIWDRSFSLNAPEKHNSELIASTEARLLYLASTFAPHLRWSLNDTKWAPALDMPAAIQHQRLILFLRLNQMRLSLRQETMLNCRDNGSMAEDCFQAASSSIDALVSYIASPYFGPMDRFSITVYATGALSNLGFIITNNNNPEELRKKAIRPFSDGVTMLTQMAPGSGSARHCLQRMYRTVHTVRKTIDNFESPGKDSGNDFDAIDEAMKLFLMSPAADGSGALTMNFDAMLPGDFTLNATAEEEFLSNMEALHAMPWLEMEAIPGLYG</sequence>
<keyword evidence="1" id="KW-0479">Metal-binding</keyword>
<dbReference type="PANTHER" id="PTHR46910">
    <property type="entry name" value="TRANSCRIPTION FACTOR PDR1"/>
    <property type="match status" value="1"/>
</dbReference>
<dbReference type="PROSITE" id="PS50048">
    <property type="entry name" value="ZN2_CY6_FUNGAL_2"/>
    <property type="match status" value="1"/>
</dbReference>
<protein>
    <recommendedName>
        <fullName evidence="4">Zn(2)-C6 fungal-type domain-containing protein</fullName>
    </recommendedName>
</protein>
<dbReference type="GO" id="GO:0006351">
    <property type="term" value="P:DNA-templated transcription"/>
    <property type="evidence" value="ECO:0007669"/>
    <property type="project" value="InterPro"/>
</dbReference>
<keyword evidence="6" id="KW-1185">Reference proteome</keyword>
<dbReference type="SMART" id="SM00906">
    <property type="entry name" value="Fungal_trans"/>
    <property type="match status" value="1"/>
</dbReference>
<evidence type="ECO:0000256" key="1">
    <source>
        <dbReference type="ARBA" id="ARBA00022723"/>
    </source>
</evidence>
<gene>
    <name evidence="5" type="ORF">KCU98_g1320</name>
</gene>
<dbReference type="SMART" id="SM00066">
    <property type="entry name" value="GAL4"/>
    <property type="match status" value="1"/>
</dbReference>
<dbReference type="EMBL" id="JAHFXS010000043">
    <property type="protein sequence ID" value="KAG9990191.1"/>
    <property type="molecule type" value="Genomic_DNA"/>
</dbReference>
<dbReference type="InterPro" id="IPR050987">
    <property type="entry name" value="AtrR-like"/>
</dbReference>
<evidence type="ECO:0000256" key="2">
    <source>
        <dbReference type="ARBA" id="ARBA00023242"/>
    </source>
</evidence>
<proteinExistence type="predicted"/>
<feature type="region of interest" description="Disordered" evidence="3">
    <location>
        <begin position="79"/>
        <end position="102"/>
    </location>
</feature>
<feature type="compositionally biased region" description="Basic and acidic residues" evidence="3">
    <location>
        <begin position="1"/>
        <end position="27"/>
    </location>
</feature>
<name>A0A9P8G637_AURME</name>
<dbReference type="Pfam" id="PF04082">
    <property type="entry name" value="Fungal_trans"/>
    <property type="match status" value="1"/>
</dbReference>
<dbReference type="InterPro" id="IPR036864">
    <property type="entry name" value="Zn2-C6_fun-type_DNA-bd_sf"/>
</dbReference>
<feature type="non-terminal residue" evidence="5">
    <location>
        <position position="792"/>
    </location>
</feature>
<comment type="caution">
    <text evidence="5">The sequence shown here is derived from an EMBL/GenBank/DDBJ whole genome shotgun (WGS) entry which is preliminary data.</text>
</comment>
<dbReference type="InterPro" id="IPR001138">
    <property type="entry name" value="Zn2Cys6_DnaBD"/>
</dbReference>
<evidence type="ECO:0000256" key="3">
    <source>
        <dbReference type="SAM" id="MobiDB-lite"/>
    </source>
</evidence>
<dbReference type="CDD" id="cd00067">
    <property type="entry name" value="GAL4"/>
    <property type="match status" value="1"/>
</dbReference>
<feature type="domain" description="Zn(2)-C6 fungal-type" evidence="4">
    <location>
        <begin position="108"/>
        <end position="137"/>
    </location>
</feature>
<dbReference type="PANTHER" id="PTHR46910:SF11">
    <property type="entry name" value="ZN(2)-C6 FUNGAL-TYPE DOMAIN-CONTAINING PROTEIN"/>
    <property type="match status" value="1"/>
</dbReference>
<feature type="region of interest" description="Disordered" evidence="3">
    <location>
        <begin position="136"/>
        <end position="170"/>
    </location>
</feature>
<feature type="region of interest" description="Disordered" evidence="3">
    <location>
        <begin position="1"/>
        <end position="37"/>
    </location>
</feature>
<organism evidence="5 6">
    <name type="scientific">Aureobasidium melanogenum</name>
    <name type="common">Aureobasidium pullulans var. melanogenum</name>
    <dbReference type="NCBI Taxonomy" id="46634"/>
    <lineage>
        <taxon>Eukaryota</taxon>
        <taxon>Fungi</taxon>
        <taxon>Dikarya</taxon>
        <taxon>Ascomycota</taxon>
        <taxon>Pezizomycotina</taxon>
        <taxon>Dothideomycetes</taxon>
        <taxon>Dothideomycetidae</taxon>
        <taxon>Dothideales</taxon>
        <taxon>Saccotheciaceae</taxon>
        <taxon>Aureobasidium</taxon>
    </lineage>
</organism>
<dbReference type="CDD" id="cd12148">
    <property type="entry name" value="fungal_TF_MHR"/>
    <property type="match status" value="1"/>
</dbReference>
<dbReference type="Pfam" id="PF00172">
    <property type="entry name" value="Zn_clus"/>
    <property type="match status" value="1"/>
</dbReference>
<dbReference type="InterPro" id="IPR007219">
    <property type="entry name" value="XnlR_reg_dom"/>
</dbReference>